<reference evidence="1" key="1">
    <citation type="journal article" date="2014" name="Front. Microbiol.">
        <title>High frequency of phylogenetically diverse reductive dehalogenase-homologous genes in deep subseafloor sedimentary metagenomes.</title>
        <authorList>
            <person name="Kawai M."/>
            <person name="Futagami T."/>
            <person name="Toyoda A."/>
            <person name="Takaki Y."/>
            <person name="Nishi S."/>
            <person name="Hori S."/>
            <person name="Arai W."/>
            <person name="Tsubouchi T."/>
            <person name="Morono Y."/>
            <person name="Uchiyama I."/>
            <person name="Ito T."/>
            <person name="Fujiyama A."/>
            <person name="Inagaki F."/>
            <person name="Takami H."/>
        </authorList>
    </citation>
    <scope>NUCLEOTIDE SEQUENCE</scope>
    <source>
        <strain evidence="1">Expedition CK06-06</strain>
    </source>
</reference>
<protein>
    <recommendedName>
        <fullName evidence="2">Cytoplasmic protein</fullName>
    </recommendedName>
</protein>
<comment type="caution">
    <text evidence="1">The sequence shown here is derived from an EMBL/GenBank/DDBJ whole genome shotgun (WGS) entry which is preliminary data.</text>
</comment>
<evidence type="ECO:0000313" key="1">
    <source>
        <dbReference type="EMBL" id="GAI66112.1"/>
    </source>
</evidence>
<dbReference type="AlphaFoldDB" id="X1QCA6"/>
<proteinExistence type="predicted"/>
<name>X1QCA6_9ZZZZ</name>
<evidence type="ECO:0008006" key="2">
    <source>
        <dbReference type="Google" id="ProtNLM"/>
    </source>
</evidence>
<accession>X1QCA6</accession>
<dbReference type="EMBL" id="BARW01000558">
    <property type="protein sequence ID" value="GAI66112.1"/>
    <property type="molecule type" value="Genomic_DNA"/>
</dbReference>
<sequence>MIEKERKKKSGVQCIVLPKRTHLKANEPTKKRKSKEKYDVKYLKSAHKHSIYNQKEIMESDICGCFNCKQIFQPNEIFNWCDEDNPKGSTALCPICYIDAVIGSKSGYPVDEQEFLKEMNEHWLS</sequence>
<gene>
    <name evidence="1" type="ORF">S12H4_02325</name>
</gene>
<organism evidence="1">
    <name type="scientific">marine sediment metagenome</name>
    <dbReference type="NCBI Taxonomy" id="412755"/>
    <lineage>
        <taxon>unclassified sequences</taxon>
        <taxon>metagenomes</taxon>
        <taxon>ecological metagenomes</taxon>
    </lineage>
</organism>